<accession>A0A1M7Y627</accession>
<protein>
    <recommendedName>
        <fullName evidence="3">Capsule biosynthesis phosphatase</fullName>
    </recommendedName>
</protein>
<sequence>MYVCVDFDGTIVDHRYPDIGQPVPGAIKWLKRLQERGARLILYTMRADDPGRALLSEAVRYLQAEGIILYGVNRNPDQDAWTSSPKAYGEIYIDDAAFGCPLIFPRGFARPCVDWKKVGPPVEHMVLSRS</sequence>
<dbReference type="InterPro" id="IPR023214">
    <property type="entry name" value="HAD_sf"/>
</dbReference>
<reference evidence="1 2" key="1">
    <citation type="submission" date="2016-12" db="EMBL/GenBank/DDBJ databases">
        <authorList>
            <person name="Song W.-J."/>
            <person name="Kurnit D.M."/>
        </authorList>
    </citation>
    <scope>NUCLEOTIDE SEQUENCE [LARGE SCALE GENOMIC DNA]</scope>
    <source>
        <strain evidence="1 2">DSM 18488</strain>
    </source>
</reference>
<evidence type="ECO:0008006" key="3">
    <source>
        <dbReference type="Google" id="ProtNLM"/>
    </source>
</evidence>
<gene>
    <name evidence="1" type="ORF">SAMN02745220_02121</name>
</gene>
<dbReference type="RefSeq" id="WP_073613427.1">
    <property type="nucleotide sequence ID" value="NZ_FRFE01000009.1"/>
</dbReference>
<dbReference type="AlphaFoldDB" id="A0A1M7Y627"/>
<dbReference type="InterPro" id="IPR036412">
    <property type="entry name" value="HAD-like_sf"/>
</dbReference>
<evidence type="ECO:0000313" key="1">
    <source>
        <dbReference type="EMBL" id="SHO48090.1"/>
    </source>
</evidence>
<dbReference type="Gene3D" id="3.40.50.1000">
    <property type="entry name" value="HAD superfamily/HAD-like"/>
    <property type="match status" value="1"/>
</dbReference>
<dbReference type="EMBL" id="FRFE01000009">
    <property type="protein sequence ID" value="SHO48090.1"/>
    <property type="molecule type" value="Genomic_DNA"/>
</dbReference>
<proteinExistence type="predicted"/>
<evidence type="ECO:0000313" key="2">
    <source>
        <dbReference type="Proteomes" id="UP000184603"/>
    </source>
</evidence>
<dbReference type="OrthoDB" id="5431039at2"/>
<keyword evidence="2" id="KW-1185">Reference proteome</keyword>
<dbReference type="SUPFAM" id="SSF56784">
    <property type="entry name" value="HAD-like"/>
    <property type="match status" value="1"/>
</dbReference>
<dbReference type="STRING" id="1121416.SAMN02745220_02121"/>
<dbReference type="Proteomes" id="UP000184603">
    <property type="component" value="Unassembled WGS sequence"/>
</dbReference>
<organism evidence="1 2">
    <name type="scientific">Desulfopila aestuarii DSM 18488</name>
    <dbReference type="NCBI Taxonomy" id="1121416"/>
    <lineage>
        <taxon>Bacteria</taxon>
        <taxon>Pseudomonadati</taxon>
        <taxon>Thermodesulfobacteriota</taxon>
        <taxon>Desulfobulbia</taxon>
        <taxon>Desulfobulbales</taxon>
        <taxon>Desulfocapsaceae</taxon>
        <taxon>Desulfopila</taxon>
    </lineage>
</organism>
<name>A0A1M7Y627_9BACT</name>